<dbReference type="RefSeq" id="WP_099264475.1">
    <property type="nucleotide sequence ID" value="NZ_NIZW01000054.1"/>
</dbReference>
<evidence type="ECO:0008006" key="3">
    <source>
        <dbReference type="Google" id="ProtNLM"/>
    </source>
</evidence>
<dbReference type="Pfam" id="PF12570">
    <property type="entry name" value="DUF3750"/>
    <property type="match status" value="1"/>
</dbReference>
<keyword evidence="2" id="KW-1185">Reference proteome</keyword>
<dbReference type="GeneID" id="90612289"/>
<comment type="caution">
    <text evidence="1">The sequence shown here is derived from an EMBL/GenBank/DDBJ whole genome shotgun (WGS) entry which is preliminary data.</text>
</comment>
<proteinExistence type="predicted"/>
<dbReference type="InterPro" id="IPR022224">
    <property type="entry name" value="DUF3750"/>
</dbReference>
<evidence type="ECO:0000313" key="2">
    <source>
        <dbReference type="Proteomes" id="UP000225740"/>
    </source>
</evidence>
<protein>
    <recommendedName>
        <fullName evidence="3">DUF3750 domain-containing protein</fullName>
    </recommendedName>
</protein>
<organism evidence="1 2">
    <name type="scientific">Rhodopirellula bahusiensis</name>
    <dbReference type="NCBI Taxonomy" id="2014065"/>
    <lineage>
        <taxon>Bacteria</taxon>
        <taxon>Pseudomonadati</taxon>
        <taxon>Planctomycetota</taxon>
        <taxon>Planctomycetia</taxon>
        <taxon>Pirellulales</taxon>
        <taxon>Pirellulaceae</taxon>
        <taxon>Rhodopirellula</taxon>
    </lineage>
</organism>
<dbReference type="OrthoDB" id="199084at2"/>
<dbReference type="Proteomes" id="UP000225740">
    <property type="component" value="Unassembled WGS sequence"/>
</dbReference>
<sequence length="171" mass="19482">MSQQCETETIVDLWSARIPGLGRFAEHHWLVVCRETNADRWEVWQTPSESVASWGHLHRNLMRPSSGVGNGPGRIIQRWTGDDAVYLACRIESSPTAYPWHDRYRVYPGPNSNTFVQWVLGPLYTLGWRGFGRRYANSTRLAKAWANHDMHGRTACAVFDVENLSSVPRGV</sequence>
<evidence type="ECO:0000313" key="1">
    <source>
        <dbReference type="EMBL" id="PHQ31396.1"/>
    </source>
</evidence>
<dbReference type="EMBL" id="NIZW01000054">
    <property type="protein sequence ID" value="PHQ31396.1"/>
    <property type="molecule type" value="Genomic_DNA"/>
</dbReference>
<gene>
    <name evidence="1" type="ORF">CEE69_31345</name>
</gene>
<reference evidence="1 2" key="1">
    <citation type="submission" date="2017-06" db="EMBL/GenBank/DDBJ databases">
        <title>Description of Rhodopirellula bahusiensis sp. nov.</title>
        <authorList>
            <person name="Kizina J."/>
            <person name="Harder J."/>
        </authorList>
    </citation>
    <scope>NUCLEOTIDE SEQUENCE [LARGE SCALE GENOMIC DNA]</scope>
    <source>
        <strain evidence="1 2">SWK21</strain>
    </source>
</reference>
<name>A0A2G1VX94_9BACT</name>
<dbReference type="AlphaFoldDB" id="A0A2G1VX94"/>
<accession>A0A2G1VX94</accession>